<dbReference type="InterPro" id="IPR009395">
    <property type="entry name" value="BLOC1S1"/>
</dbReference>
<dbReference type="AlphaFoldDB" id="A0A164Y979"/>
<evidence type="ECO:0000313" key="3">
    <source>
        <dbReference type="EMBL" id="KZS15009.1"/>
    </source>
</evidence>
<dbReference type="PANTHER" id="PTHR13073:SF0">
    <property type="entry name" value="BIOGENESIS OF LYSOSOME-RELATED ORGANELLES COMPLEX 1 SUBUNIT 1"/>
    <property type="match status" value="1"/>
</dbReference>
<dbReference type="Proteomes" id="UP000076858">
    <property type="component" value="Unassembled WGS sequence"/>
</dbReference>
<sequence>MLSSLLKEHQAKQAAKKETREELRKEALTAAGNLTDALVDHLNVGVAQAYLNEKKLDHEARQLQNNAANFSKQAQQWLQLVENFSSALKEVGDVDNWARSIEKDLKIAETALEYAYKVGPSNS</sequence>
<dbReference type="STRING" id="35525.A0A164Y979"/>
<dbReference type="GO" id="GO:0016197">
    <property type="term" value="P:endosomal transport"/>
    <property type="evidence" value="ECO:0007669"/>
    <property type="project" value="TreeGrafter"/>
</dbReference>
<comment type="similarity">
    <text evidence="1">Belongs to the BLOC1S1 family.</text>
</comment>
<keyword evidence="4" id="KW-1185">Reference proteome</keyword>
<accession>A0A164Y979</accession>
<evidence type="ECO:0000256" key="2">
    <source>
        <dbReference type="ARBA" id="ARBA00019577"/>
    </source>
</evidence>
<protein>
    <recommendedName>
        <fullName evidence="2">Biogenesis of lysosome-related organelles complex 1 subunit 1</fullName>
    </recommendedName>
</protein>
<evidence type="ECO:0000256" key="1">
    <source>
        <dbReference type="ARBA" id="ARBA00007133"/>
    </source>
</evidence>
<dbReference type="EMBL" id="LRGB01000930">
    <property type="protein sequence ID" value="KZS15009.1"/>
    <property type="molecule type" value="Genomic_DNA"/>
</dbReference>
<name>A0A164Y979_9CRUS</name>
<organism evidence="3 4">
    <name type="scientific">Daphnia magna</name>
    <dbReference type="NCBI Taxonomy" id="35525"/>
    <lineage>
        <taxon>Eukaryota</taxon>
        <taxon>Metazoa</taxon>
        <taxon>Ecdysozoa</taxon>
        <taxon>Arthropoda</taxon>
        <taxon>Crustacea</taxon>
        <taxon>Branchiopoda</taxon>
        <taxon>Diplostraca</taxon>
        <taxon>Cladocera</taxon>
        <taxon>Anomopoda</taxon>
        <taxon>Daphniidae</taxon>
        <taxon>Daphnia</taxon>
    </lineage>
</organism>
<evidence type="ECO:0000313" key="4">
    <source>
        <dbReference type="Proteomes" id="UP000076858"/>
    </source>
</evidence>
<dbReference type="PANTHER" id="PTHR13073">
    <property type="entry name" value="BLOC-1 COMPLEX SUBUNIT 1"/>
    <property type="match status" value="1"/>
</dbReference>
<comment type="caution">
    <text evidence="3">The sequence shown here is derived from an EMBL/GenBank/DDBJ whole genome shotgun (WGS) entry which is preliminary data.</text>
</comment>
<gene>
    <name evidence="3" type="ORF">APZ42_019532</name>
</gene>
<dbReference type="OrthoDB" id="20018at2759"/>
<dbReference type="GO" id="GO:0031083">
    <property type="term" value="C:BLOC-1 complex"/>
    <property type="evidence" value="ECO:0007669"/>
    <property type="project" value="InterPro"/>
</dbReference>
<proteinExistence type="inferred from homology"/>
<dbReference type="Pfam" id="PF06320">
    <property type="entry name" value="GCN5L1"/>
    <property type="match status" value="1"/>
</dbReference>
<reference evidence="3 4" key="1">
    <citation type="submission" date="2016-03" db="EMBL/GenBank/DDBJ databases">
        <title>EvidentialGene: Evidence-directed Construction of Genes on Genomes.</title>
        <authorList>
            <person name="Gilbert D.G."/>
            <person name="Choi J.-H."/>
            <person name="Mockaitis K."/>
            <person name="Colbourne J."/>
            <person name="Pfrender M."/>
        </authorList>
    </citation>
    <scope>NUCLEOTIDE SEQUENCE [LARGE SCALE GENOMIC DNA]</scope>
    <source>
        <strain evidence="3 4">Xinb3</strain>
        <tissue evidence="3">Complete organism</tissue>
    </source>
</reference>